<feature type="domain" description="O-antigen ligase-related" evidence="6">
    <location>
        <begin position="206"/>
        <end position="351"/>
    </location>
</feature>
<name>A0A347WIC7_9LACT</name>
<dbReference type="GO" id="GO:0016020">
    <property type="term" value="C:membrane"/>
    <property type="evidence" value="ECO:0007669"/>
    <property type="project" value="UniProtKB-SubCell"/>
</dbReference>
<feature type="transmembrane region" description="Helical" evidence="5">
    <location>
        <begin position="339"/>
        <end position="362"/>
    </location>
</feature>
<feature type="transmembrane region" description="Helical" evidence="5">
    <location>
        <begin position="221"/>
        <end position="239"/>
    </location>
</feature>
<dbReference type="PANTHER" id="PTHR37422">
    <property type="entry name" value="TEICHURONIC ACID BIOSYNTHESIS PROTEIN TUAE"/>
    <property type="match status" value="1"/>
</dbReference>
<dbReference type="RefSeq" id="WP_118989758.1">
    <property type="nucleotide sequence ID" value="NZ_CP023434.1"/>
</dbReference>
<feature type="transmembrane region" description="Helical" evidence="5">
    <location>
        <begin position="30"/>
        <end position="47"/>
    </location>
</feature>
<dbReference type="Proteomes" id="UP000263232">
    <property type="component" value="Chromosome"/>
</dbReference>
<organism evidence="7 8">
    <name type="scientific">Suicoccus acidiformans</name>
    <dbReference type="NCBI Taxonomy" id="2036206"/>
    <lineage>
        <taxon>Bacteria</taxon>
        <taxon>Bacillati</taxon>
        <taxon>Bacillota</taxon>
        <taxon>Bacilli</taxon>
        <taxon>Lactobacillales</taxon>
        <taxon>Aerococcaceae</taxon>
        <taxon>Suicoccus</taxon>
    </lineage>
</organism>
<keyword evidence="4 5" id="KW-0472">Membrane</keyword>
<dbReference type="OrthoDB" id="9255580at2"/>
<evidence type="ECO:0000256" key="2">
    <source>
        <dbReference type="ARBA" id="ARBA00022692"/>
    </source>
</evidence>
<evidence type="ECO:0000256" key="5">
    <source>
        <dbReference type="SAM" id="Phobius"/>
    </source>
</evidence>
<comment type="subcellular location">
    <subcellularLocation>
        <location evidence="1">Membrane</location>
        <topology evidence="1">Multi-pass membrane protein</topology>
    </subcellularLocation>
</comment>
<feature type="transmembrane region" description="Helical" evidence="5">
    <location>
        <begin position="88"/>
        <end position="109"/>
    </location>
</feature>
<dbReference type="Pfam" id="PF04932">
    <property type="entry name" value="Wzy_C"/>
    <property type="match status" value="1"/>
</dbReference>
<gene>
    <name evidence="7" type="ORF">CL176_01705</name>
</gene>
<sequence>MLIYLMLLVGSVCLGTELFALETPFLQITLYRVLSLGFVPLFLYRIYQKDPRLTFDRRNMATGVVGVYVFWLLWAFISGAWAWQFRQWFQSTFLIALGVFSILALYFWLRDTRSWQRVMQVFWLMQCLLILWGLYEILTNHYVFADLAKLDKHNIFASNPWNRIPITVFENQNDYATFLLAGFPVSFILAGLSQSFGKKVLYLLPSLLSVFLIFRSESRMILLSVLLFFVIYLAFQVRWDLRRQTLLKVGGIALIVLLALVVFLPPLRAKVASLVYIGGNLLLTGDVVRLNLWRNGLIFLAASLGLGVGAGNIEPWMRWTDLLPIKEITNMHNWWLEILVAYGMVVFILYVMAYCALLYKLWTSRYAVPARYRNVNHCFIAFLLVFIPASITSANNILIEWHWVFFGLLISYVNIMETALRQDLPEPVYFDKMEVSP</sequence>
<protein>
    <submittedName>
        <fullName evidence="7">O-antigen polymerase</fullName>
    </submittedName>
</protein>
<dbReference type="AlphaFoldDB" id="A0A347WIC7"/>
<dbReference type="PANTHER" id="PTHR37422:SF23">
    <property type="entry name" value="TEICHURONIC ACID BIOSYNTHESIS PROTEIN TUAE"/>
    <property type="match status" value="1"/>
</dbReference>
<keyword evidence="8" id="KW-1185">Reference proteome</keyword>
<feature type="transmembrane region" description="Helical" evidence="5">
    <location>
        <begin position="175"/>
        <end position="193"/>
    </location>
</feature>
<evidence type="ECO:0000313" key="7">
    <source>
        <dbReference type="EMBL" id="AXY24834.1"/>
    </source>
</evidence>
<proteinExistence type="predicted"/>
<dbReference type="InterPro" id="IPR007016">
    <property type="entry name" value="O-antigen_ligase-rel_domated"/>
</dbReference>
<keyword evidence="3 5" id="KW-1133">Transmembrane helix</keyword>
<keyword evidence="2 5" id="KW-0812">Transmembrane</keyword>
<feature type="transmembrane region" description="Helical" evidence="5">
    <location>
        <begin position="246"/>
        <end position="265"/>
    </location>
</feature>
<reference evidence="7 8" key="1">
    <citation type="submission" date="2017-09" db="EMBL/GenBank/DDBJ databases">
        <title>Complete genome sequence of Oxytococcus suis strain ZY16052.</title>
        <authorList>
            <person name="Li F."/>
        </authorList>
    </citation>
    <scope>NUCLEOTIDE SEQUENCE [LARGE SCALE GENOMIC DNA]</scope>
    <source>
        <strain evidence="7 8">ZY16052</strain>
    </source>
</reference>
<feature type="transmembrane region" description="Helical" evidence="5">
    <location>
        <begin position="374"/>
        <end position="391"/>
    </location>
</feature>
<accession>A0A347WIC7</accession>
<evidence type="ECO:0000259" key="6">
    <source>
        <dbReference type="Pfam" id="PF04932"/>
    </source>
</evidence>
<feature type="transmembrane region" description="Helical" evidence="5">
    <location>
        <begin position="297"/>
        <end position="319"/>
    </location>
</feature>
<dbReference type="EMBL" id="CP023434">
    <property type="protein sequence ID" value="AXY24834.1"/>
    <property type="molecule type" value="Genomic_DNA"/>
</dbReference>
<evidence type="ECO:0000256" key="3">
    <source>
        <dbReference type="ARBA" id="ARBA00022989"/>
    </source>
</evidence>
<feature type="transmembrane region" description="Helical" evidence="5">
    <location>
        <begin position="59"/>
        <end position="82"/>
    </location>
</feature>
<dbReference type="KEGG" id="abae:CL176_01705"/>
<dbReference type="InterPro" id="IPR051533">
    <property type="entry name" value="WaaL-like"/>
</dbReference>
<evidence type="ECO:0000313" key="8">
    <source>
        <dbReference type="Proteomes" id="UP000263232"/>
    </source>
</evidence>
<evidence type="ECO:0000256" key="4">
    <source>
        <dbReference type="ARBA" id="ARBA00023136"/>
    </source>
</evidence>
<evidence type="ECO:0000256" key="1">
    <source>
        <dbReference type="ARBA" id="ARBA00004141"/>
    </source>
</evidence>
<feature type="transmembrane region" description="Helical" evidence="5">
    <location>
        <begin position="121"/>
        <end position="138"/>
    </location>
</feature>